<accession>A0AAD6G1Q2</accession>
<evidence type="ECO:0000313" key="2">
    <source>
        <dbReference type="EMBL" id="KAJ5449649.1"/>
    </source>
</evidence>
<keyword evidence="1" id="KW-0812">Transmembrane</keyword>
<keyword evidence="1" id="KW-1133">Transmembrane helix</keyword>
<dbReference type="Proteomes" id="UP001213681">
    <property type="component" value="Unassembled WGS sequence"/>
</dbReference>
<dbReference type="GeneID" id="81599723"/>
<keyword evidence="1" id="KW-0472">Membrane</keyword>
<organism evidence="2 3">
    <name type="scientific">Penicillium daleae</name>
    <dbReference type="NCBI Taxonomy" id="63821"/>
    <lineage>
        <taxon>Eukaryota</taxon>
        <taxon>Fungi</taxon>
        <taxon>Dikarya</taxon>
        <taxon>Ascomycota</taxon>
        <taxon>Pezizomycotina</taxon>
        <taxon>Eurotiomycetes</taxon>
        <taxon>Eurotiomycetidae</taxon>
        <taxon>Eurotiales</taxon>
        <taxon>Aspergillaceae</taxon>
        <taxon>Penicillium</taxon>
    </lineage>
</organism>
<dbReference type="EMBL" id="JAPVEA010000006">
    <property type="protein sequence ID" value="KAJ5449649.1"/>
    <property type="molecule type" value="Genomic_DNA"/>
</dbReference>
<sequence>MAALGGFSGPWAYKGSQAAQGYPDGQIATLCLFCASIVAYVILWFYYGYRNKRSMAGLQNQSDSATDPMMAFMDLTDKENPTFRYTR</sequence>
<gene>
    <name evidence="2" type="ORF">N7458_006098</name>
</gene>
<dbReference type="RefSeq" id="XP_056765184.1">
    <property type="nucleotide sequence ID" value="XM_056909480.1"/>
</dbReference>
<comment type="caution">
    <text evidence="2">The sequence shown here is derived from an EMBL/GenBank/DDBJ whole genome shotgun (WGS) entry which is preliminary data.</text>
</comment>
<evidence type="ECO:0000256" key="1">
    <source>
        <dbReference type="SAM" id="Phobius"/>
    </source>
</evidence>
<proteinExistence type="predicted"/>
<feature type="transmembrane region" description="Helical" evidence="1">
    <location>
        <begin position="27"/>
        <end position="47"/>
    </location>
</feature>
<protein>
    <submittedName>
        <fullName evidence="2">Major facilitator superfamily domain-containing protein</fullName>
    </submittedName>
</protein>
<name>A0AAD6G1Q2_9EURO</name>
<reference evidence="2" key="1">
    <citation type="submission" date="2022-12" db="EMBL/GenBank/DDBJ databases">
        <authorList>
            <person name="Petersen C."/>
        </authorList>
    </citation>
    <scope>NUCLEOTIDE SEQUENCE</scope>
    <source>
        <strain evidence="2">IBT 16125</strain>
    </source>
</reference>
<reference evidence="2" key="2">
    <citation type="journal article" date="2023" name="IMA Fungus">
        <title>Comparative genomic study of the Penicillium genus elucidates a diverse pangenome and 15 lateral gene transfer events.</title>
        <authorList>
            <person name="Petersen C."/>
            <person name="Sorensen T."/>
            <person name="Nielsen M.R."/>
            <person name="Sondergaard T.E."/>
            <person name="Sorensen J.L."/>
            <person name="Fitzpatrick D.A."/>
            <person name="Frisvad J.C."/>
            <person name="Nielsen K.L."/>
        </authorList>
    </citation>
    <scope>NUCLEOTIDE SEQUENCE</scope>
    <source>
        <strain evidence="2">IBT 16125</strain>
    </source>
</reference>
<evidence type="ECO:0000313" key="3">
    <source>
        <dbReference type="Proteomes" id="UP001213681"/>
    </source>
</evidence>
<dbReference type="AlphaFoldDB" id="A0AAD6G1Q2"/>
<keyword evidence="3" id="KW-1185">Reference proteome</keyword>